<feature type="domain" description="AMP-dependent synthetase/ligase" evidence="8">
    <location>
        <begin position="77"/>
        <end position="489"/>
    </location>
</feature>
<dbReference type="Gene3D" id="3.40.50.12780">
    <property type="entry name" value="N-terminal domain of ligase-like"/>
    <property type="match status" value="1"/>
</dbReference>
<dbReference type="InterPro" id="IPR045311">
    <property type="entry name" value="LC-FACS_euk"/>
</dbReference>
<reference evidence="9 10" key="1">
    <citation type="submission" date="2013-02" db="EMBL/GenBank/DDBJ databases">
        <title>The Genome Annotation of Plasmodium falciparum Vietnam Oak-Knoll (FVO).</title>
        <authorList>
            <consortium name="The Broad Institute Genome Sequencing Platform"/>
            <consortium name="The Broad Institute Genome Sequencing Center for Infectious Disease"/>
            <person name="Neafsey D."/>
            <person name="Hoffman S."/>
            <person name="Volkman S."/>
            <person name="Rosenthal P."/>
            <person name="Walker B."/>
            <person name="Young S.K."/>
            <person name="Zeng Q."/>
            <person name="Gargeya S."/>
            <person name="Fitzgerald M."/>
            <person name="Haas B."/>
            <person name="Abouelleil A."/>
            <person name="Allen A.W."/>
            <person name="Alvarado L."/>
            <person name="Arachchi H.M."/>
            <person name="Berlin A.M."/>
            <person name="Chapman S.B."/>
            <person name="Gainer-Dewar J."/>
            <person name="Goldberg J."/>
            <person name="Griggs A."/>
            <person name="Gujja S."/>
            <person name="Hansen M."/>
            <person name="Howarth C."/>
            <person name="Imamovic A."/>
            <person name="Ireland A."/>
            <person name="Larimer J."/>
            <person name="McCowan C."/>
            <person name="Murphy C."/>
            <person name="Pearson M."/>
            <person name="Poon T.W."/>
            <person name="Priest M."/>
            <person name="Roberts A."/>
            <person name="Saif S."/>
            <person name="Shea T."/>
            <person name="Sisk P."/>
            <person name="Sykes S."/>
            <person name="Wortman J."/>
            <person name="Nusbaum C."/>
            <person name="Birren B."/>
        </authorList>
    </citation>
    <scope>NUCLEOTIDE SEQUENCE [LARGE SCALE GENOMIC DNA]</scope>
    <source>
        <strain evidence="10">Vietnam Oak-Knoll (FVO)</strain>
    </source>
</reference>
<evidence type="ECO:0000256" key="6">
    <source>
        <dbReference type="ARBA" id="ARBA00026121"/>
    </source>
</evidence>
<dbReference type="PROSITE" id="PS00455">
    <property type="entry name" value="AMP_BINDING"/>
    <property type="match status" value="1"/>
</dbReference>
<comment type="function">
    <text evidence="7">Catalyzes the conversion of long-chain fatty acids to their active form acyl-CoAs for both synthesis of cellular lipids, and degradation via beta-oxidation.</text>
</comment>
<evidence type="ECO:0000256" key="1">
    <source>
        <dbReference type="ARBA" id="ARBA00006432"/>
    </source>
</evidence>
<dbReference type="GO" id="GO:0005524">
    <property type="term" value="F:ATP binding"/>
    <property type="evidence" value="ECO:0007669"/>
    <property type="project" value="UniProtKB-KW"/>
</dbReference>
<dbReference type="PANTHER" id="PTHR43272:SF33">
    <property type="entry name" value="AMP-BINDING DOMAIN-CONTAINING PROTEIN-RELATED"/>
    <property type="match status" value="1"/>
</dbReference>
<keyword evidence="2 7" id="KW-0436">Ligase</keyword>
<dbReference type="PANTHER" id="PTHR43272">
    <property type="entry name" value="LONG-CHAIN-FATTY-ACID--COA LIGASE"/>
    <property type="match status" value="1"/>
</dbReference>
<reference evidence="9 10" key="2">
    <citation type="submission" date="2013-02" db="EMBL/GenBank/DDBJ databases">
        <title>The Genome Sequence of Plasmodium falciparum Vietnam Oak-Knoll (FVO).</title>
        <authorList>
            <consortium name="The Broad Institute Genome Sequencing Platform"/>
            <consortium name="The Broad Institute Genome Sequencing Center for Infectious Disease"/>
            <person name="Neafsey D."/>
            <person name="Cheeseman I."/>
            <person name="Volkman S."/>
            <person name="Adams J."/>
            <person name="Walker B."/>
            <person name="Young S.K."/>
            <person name="Zeng Q."/>
            <person name="Gargeya S."/>
            <person name="Fitzgerald M."/>
            <person name="Haas B."/>
            <person name="Abouelleil A."/>
            <person name="Alvarado L."/>
            <person name="Arachchi H.M."/>
            <person name="Berlin A.M."/>
            <person name="Chapman S.B."/>
            <person name="Dewar J."/>
            <person name="Goldberg J."/>
            <person name="Griggs A."/>
            <person name="Gujja S."/>
            <person name="Hansen M."/>
            <person name="Howarth C."/>
            <person name="Imamovic A."/>
            <person name="Larimer J."/>
            <person name="McCowan C."/>
            <person name="Murphy C."/>
            <person name="Neiman D."/>
            <person name="Pearson M."/>
            <person name="Priest M."/>
            <person name="Roberts A."/>
            <person name="Saif S."/>
            <person name="Shea T."/>
            <person name="Sisk P."/>
            <person name="Sykes S."/>
            <person name="Wortman J."/>
            <person name="Nusbaum C."/>
            <person name="Birren B."/>
        </authorList>
    </citation>
    <scope>NUCLEOTIDE SEQUENCE [LARGE SCALE GENOMIC DNA]</scope>
    <source>
        <strain evidence="10">Vietnam Oak-Knoll (FVO)</strain>
    </source>
</reference>
<dbReference type="OrthoDB" id="1700726at2759"/>
<dbReference type="GO" id="GO:0016020">
    <property type="term" value="C:membrane"/>
    <property type="evidence" value="ECO:0007669"/>
    <property type="project" value="TreeGrafter"/>
</dbReference>
<gene>
    <name evidence="9" type="ORF">PFFVO_01154</name>
</gene>
<proteinExistence type="inferred from homology"/>
<evidence type="ECO:0000313" key="10">
    <source>
        <dbReference type="Proteomes" id="UP000030690"/>
    </source>
</evidence>
<dbReference type="EC" id="6.2.1.3" evidence="6 7"/>
<keyword evidence="5 7" id="KW-0067">ATP-binding</keyword>
<dbReference type="AlphaFoldDB" id="A0A024VBU4"/>
<keyword evidence="3 7" id="KW-0547">Nucleotide-binding</keyword>
<dbReference type="CDD" id="cd05927">
    <property type="entry name" value="LC-FACS_euk"/>
    <property type="match status" value="1"/>
</dbReference>
<dbReference type="InterPro" id="IPR020845">
    <property type="entry name" value="AMP-binding_CS"/>
</dbReference>
<evidence type="ECO:0000256" key="3">
    <source>
        <dbReference type="ARBA" id="ARBA00022741"/>
    </source>
</evidence>
<keyword evidence="7" id="KW-0443">Lipid metabolism</keyword>
<evidence type="ECO:0000259" key="8">
    <source>
        <dbReference type="Pfam" id="PF00501"/>
    </source>
</evidence>
<evidence type="ECO:0000256" key="5">
    <source>
        <dbReference type="ARBA" id="ARBA00022840"/>
    </source>
</evidence>
<dbReference type="InterPro" id="IPR000873">
    <property type="entry name" value="AMP-dep_synth/lig_dom"/>
</dbReference>
<evidence type="ECO:0000256" key="4">
    <source>
        <dbReference type="ARBA" id="ARBA00022832"/>
    </source>
</evidence>
<accession>A0A024VBU4</accession>
<dbReference type="InterPro" id="IPR042099">
    <property type="entry name" value="ANL_N_sf"/>
</dbReference>
<name>A0A024VBU4_PLAFA</name>
<protein>
    <recommendedName>
        <fullName evidence="6 7">Long-chain-fatty-acid--CoA ligase</fullName>
        <ecNumber evidence="6 7">6.2.1.3</ecNumber>
    </recommendedName>
</protein>
<organism evidence="9 10">
    <name type="scientific">Plasmodium falciparum Vietnam Oak-Knoll</name>
    <name type="common">FVO</name>
    <dbReference type="NCBI Taxonomy" id="1036723"/>
    <lineage>
        <taxon>Eukaryota</taxon>
        <taxon>Sar</taxon>
        <taxon>Alveolata</taxon>
        <taxon>Apicomplexa</taxon>
        <taxon>Aconoidasida</taxon>
        <taxon>Haemosporida</taxon>
        <taxon>Plasmodiidae</taxon>
        <taxon>Plasmodium</taxon>
        <taxon>Plasmodium (Laverania)</taxon>
    </lineage>
</organism>
<evidence type="ECO:0000256" key="2">
    <source>
        <dbReference type="ARBA" id="ARBA00022598"/>
    </source>
</evidence>
<evidence type="ECO:0000256" key="7">
    <source>
        <dbReference type="RuleBase" id="RU369030"/>
    </source>
</evidence>
<sequence>MDNGNNEILYSVKISEPRDKNSTGIYRHPEYKDKLCENFDDKKFNNMWEVFDRVSTKFKERDCMGVREKLEDNKRGAYQWKNFGEVKELIMKVGSGLLNMNACPLIMCDDQRIPKARFLGLYMPNCQEWNICDLGCNAYNIITVPLYDSLGPQSSRFILDQTQMETIVCNKTCARNLFKSLETCEEIYLKTLILVDEIDDEIKKECSKYNLKIILWEELIKQGEKKIVKVPQGALNNIFSICYTSGTTGYPKGVIMTNRNFISILAAAYIGPARLPDLCINENDIHISYLPLAHIYERLMIYLFMAHGVKVGYYSGNVQTLLEDIQELKPTLFISVPRLYNRIHERIFNSLKKKSGLVQSLFNKGLQNKIKRLSSSGSTTHVLWDKLLFNKAKKILGGHVRGMLNGSAPISVDVVKKLRTIFCVPMFEGYGMTESLGASFITHSQDRNIGHIGGPVPCIEFKLVSVPEMNYLVTDNPPKGELYLRGPSTCNLGYFKLEKETNELLEKDGFIRTGDIALLNPNGSLTIIDRKKNIFKLAQGEYVAVEKVEASYKQSLFISQIFVFGYSYESVLVCVIFPSTDSIDIWRTQKKIKATDEEVIKLPEFKADVINDLTSIGKKDGLKGFEQIKDIHFTLEAFTIENDLMTPTGKIKRHEAKKRFKKEIDEMYEKLKQ</sequence>
<evidence type="ECO:0000313" key="9">
    <source>
        <dbReference type="EMBL" id="ETW19944.1"/>
    </source>
</evidence>
<keyword evidence="4 7" id="KW-0276">Fatty acid metabolism</keyword>
<dbReference type="Pfam" id="PF00501">
    <property type="entry name" value="AMP-binding"/>
    <property type="match status" value="1"/>
</dbReference>
<comment type="similarity">
    <text evidence="1 7">Belongs to the ATP-dependent AMP-binding enzyme family.</text>
</comment>
<dbReference type="SUPFAM" id="SSF56801">
    <property type="entry name" value="Acetyl-CoA synthetase-like"/>
    <property type="match status" value="1"/>
</dbReference>
<dbReference type="GO" id="GO:0005783">
    <property type="term" value="C:endoplasmic reticulum"/>
    <property type="evidence" value="ECO:0007669"/>
    <property type="project" value="TreeGrafter"/>
</dbReference>
<dbReference type="GO" id="GO:0004467">
    <property type="term" value="F:long-chain fatty acid-CoA ligase activity"/>
    <property type="evidence" value="ECO:0007669"/>
    <property type="project" value="UniProtKB-EC"/>
</dbReference>
<dbReference type="EMBL" id="KI925052">
    <property type="protein sequence ID" value="ETW19944.1"/>
    <property type="molecule type" value="Genomic_DNA"/>
</dbReference>
<comment type="catalytic activity">
    <reaction evidence="7">
        <text>a long-chain fatty acid + ATP + CoA = a long-chain fatty acyl-CoA + AMP + diphosphate</text>
        <dbReference type="Rhea" id="RHEA:15421"/>
        <dbReference type="ChEBI" id="CHEBI:30616"/>
        <dbReference type="ChEBI" id="CHEBI:33019"/>
        <dbReference type="ChEBI" id="CHEBI:57287"/>
        <dbReference type="ChEBI" id="CHEBI:57560"/>
        <dbReference type="ChEBI" id="CHEBI:83139"/>
        <dbReference type="ChEBI" id="CHEBI:456215"/>
        <dbReference type="EC" id="6.2.1.3"/>
    </reaction>
</comment>
<dbReference type="Proteomes" id="UP000030690">
    <property type="component" value="Unassembled WGS sequence"/>
</dbReference>